<evidence type="ECO:0000256" key="2">
    <source>
        <dbReference type="SAM" id="Phobius"/>
    </source>
</evidence>
<reference evidence="3 4" key="1">
    <citation type="submission" date="2019-09" db="EMBL/GenBank/DDBJ databases">
        <authorList>
            <person name="Chandra G."/>
            <person name="Truman W A."/>
        </authorList>
    </citation>
    <scope>NUCLEOTIDE SEQUENCE [LARGE SCALE GENOMIC DNA]</scope>
    <source>
        <strain evidence="3">PS896</strain>
    </source>
</reference>
<evidence type="ECO:0000256" key="1">
    <source>
        <dbReference type="SAM" id="Coils"/>
    </source>
</evidence>
<accession>A0A5E7IB70</accession>
<feature type="transmembrane region" description="Helical" evidence="2">
    <location>
        <begin position="12"/>
        <end position="32"/>
    </location>
</feature>
<evidence type="ECO:0008006" key="5">
    <source>
        <dbReference type="Google" id="ProtNLM"/>
    </source>
</evidence>
<dbReference type="RefSeq" id="WP_064389319.1">
    <property type="nucleotide sequence ID" value="NZ_CABVIN010000001.1"/>
</dbReference>
<protein>
    <recommendedName>
        <fullName evidence="5">Transmembrane protein</fullName>
    </recommendedName>
</protein>
<organism evidence="3 4">
    <name type="scientific">Pseudomonas fluorescens</name>
    <dbReference type="NCBI Taxonomy" id="294"/>
    <lineage>
        <taxon>Bacteria</taxon>
        <taxon>Pseudomonadati</taxon>
        <taxon>Pseudomonadota</taxon>
        <taxon>Gammaproteobacteria</taxon>
        <taxon>Pseudomonadales</taxon>
        <taxon>Pseudomonadaceae</taxon>
        <taxon>Pseudomonas</taxon>
    </lineage>
</organism>
<name>A0A5E7IB70_PSEFL</name>
<proteinExistence type="predicted"/>
<dbReference type="Proteomes" id="UP000377224">
    <property type="component" value="Unassembled WGS sequence"/>
</dbReference>
<keyword evidence="2" id="KW-0472">Membrane</keyword>
<sequence>MENGAFWKQLTLPIVVLSLLLIVATVAGMLLYSESRGVVFRVWGHDFGTVKNSPDVYGVLQEKMATLESRLSLLEKAKQSVVDELPGKGVTKPLNKTRVLDVGQRLDESSLPFSVYVKSANGPEGALNFSIDLQTPESPVYSVRVTKGWSRSFDLGSRSFSFRVVDVDQKLATITVLLKETSE</sequence>
<gene>
    <name evidence="3" type="ORF">PS896_01430</name>
</gene>
<evidence type="ECO:0000313" key="3">
    <source>
        <dbReference type="EMBL" id="VVO72912.1"/>
    </source>
</evidence>
<keyword evidence="1" id="KW-0175">Coiled coil</keyword>
<keyword evidence="2" id="KW-0812">Transmembrane</keyword>
<keyword evidence="2" id="KW-1133">Transmembrane helix</keyword>
<dbReference type="AlphaFoldDB" id="A0A5E7IB70"/>
<feature type="coiled-coil region" evidence="1">
    <location>
        <begin position="57"/>
        <end position="84"/>
    </location>
</feature>
<evidence type="ECO:0000313" key="4">
    <source>
        <dbReference type="Proteomes" id="UP000377224"/>
    </source>
</evidence>
<dbReference type="EMBL" id="CABVIN010000001">
    <property type="protein sequence ID" value="VVO72912.1"/>
    <property type="molecule type" value="Genomic_DNA"/>
</dbReference>